<dbReference type="InterPro" id="IPR019775">
    <property type="entry name" value="WD40_repeat_CS"/>
</dbReference>
<protein>
    <recommendedName>
        <fullName evidence="9">Periodic tryptophan protein 2 homolog</fullName>
    </recommendedName>
</protein>
<dbReference type="PANTHER" id="PTHR19858:SF0">
    <property type="entry name" value="PERIODIC TRYPTOPHAN PROTEIN 2 HOMOLOG"/>
    <property type="match status" value="1"/>
</dbReference>
<dbReference type="Pfam" id="PF00400">
    <property type="entry name" value="WD40"/>
    <property type="match status" value="4"/>
</dbReference>
<dbReference type="PROSITE" id="PS00678">
    <property type="entry name" value="WD_REPEATS_1"/>
    <property type="match status" value="1"/>
</dbReference>
<organism evidence="12 13">
    <name type="scientific">Ciona intestinalis</name>
    <name type="common">Transparent sea squirt</name>
    <name type="synonym">Ascidia intestinalis</name>
    <dbReference type="NCBI Taxonomy" id="7719"/>
    <lineage>
        <taxon>Eukaryota</taxon>
        <taxon>Metazoa</taxon>
        <taxon>Chordata</taxon>
        <taxon>Tunicata</taxon>
        <taxon>Ascidiacea</taxon>
        <taxon>Phlebobranchia</taxon>
        <taxon>Cionidae</taxon>
        <taxon>Ciona</taxon>
    </lineage>
</organism>
<feature type="repeat" description="WD" evidence="10">
    <location>
        <begin position="482"/>
        <end position="523"/>
    </location>
</feature>
<dbReference type="AlphaFoldDB" id="F6VRH3"/>
<dbReference type="FunFam" id="2.130.10.10:FF:000255">
    <property type="entry name" value="Periodic tryptophan protein 2 homolog"/>
    <property type="match status" value="1"/>
</dbReference>
<dbReference type="InterPro" id="IPR027145">
    <property type="entry name" value="PWP2"/>
</dbReference>
<feature type="repeat" description="WD" evidence="10">
    <location>
        <begin position="396"/>
        <end position="437"/>
    </location>
</feature>
<dbReference type="GO" id="GO:0000462">
    <property type="term" value="P:maturation of SSU-rRNA from tricistronic rRNA transcript (SSU-rRNA, 5.8S rRNA, LSU-rRNA)"/>
    <property type="evidence" value="ECO:0000318"/>
    <property type="project" value="GO_Central"/>
</dbReference>
<dbReference type="InterPro" id="IPR036322">
    <property type="entry name" value="WD40_repeat_dom_sf"/>
</dbReference>
<dbReference type="InterPro" id="IPR015943">
    <property type="entry name" value="WD40/YVTN_repeat-like_dom_sf"/>
</dbReference>
<evidence type="ECO:0000256" key="9">
    <source>
        <dbReference type="ARBA" id="ARBA00068075"/>
    </source>
</evidence>
<evidence type="ECO:0000256" key="11">
    <source>
        <dbReference type="SAM" id="MobiDB-lite"/>
    </source>
</evidence>
<feature type="repeat" description="WD" evidence="10">
    <location>
        <begin position="186"/>
        <end position="218"/>
    </location>
</feature>
<evidence type="ECO:0000256" key="7">
    <source>
        <dbReference type="ARBA" id="ARBA00035000"/>
    </source>
</evidence>
<dbReference type="GO" id="GO:0032040">
    <property type="term" value="C:small-subunit processome"/>
    <property type="evidence" value="ECO:0000318"/>
    <property type="project" value="GO_Central"/>
</dbReference>
<evidence type="ECO:0000256" key="8">
    <source>
        <dbReference type="ARBA" id="ARBA00035020"/>
    </source>
</evidence>
<dbReference type="HOGENOM" id="CLU_010458_0_0_1"/>
<dbReference type="CDD" id="cd00200">
    <property type="entry name" value="WD40"/>
    <property type="match status" value="1"/>
</dbReference>
<keyword evidence="6" id="KW-0539">Nucleus</keyword>
<proteinExistence type="inferred from homology"/>
<dbReference type="STRING" id="7719.ENSCINP00000000681"/>
<dbReference type="SUPFAM" id="SSF50978">
    <property type="entry name" value="WD40 repeat-like"/>
    <property type="match status" value="1"/>
</dbReference>
<comment type="subunit">
    <text evidence="8">Part of the small subunit (SSU) processome, composed of more than 70 proteins and the RNA chaperone small nucleolar RNA (snoRNA) U3.</text>
</comment>
<evidence type="ECO:0000256" key="2">
    <source>
        <dbReference type="ARBA" id="ARBA00010226"/>
    </source>
</evidence>
<dbReference type="GO" id="GO:0000028">
    <property type="term" value="P:ribosomal small subunit assembly"/>
    <property type="evidence" value="ECO:0000318"/>
    <property type="project" value="GO_Central"/>
</dbReference>
<reference evidence="12" key="2">
    <citation type="journal article" date="2008" name="Genome Biol.">
        <title>Improved genome assembly and evidence-based global gene model set for the chordate Ciona intestinalis: new insight into intron and operon populations.</title>
        <authorList>
            <person name="Satou Y."/>
            <person name="Mineta K."/>
            <person name="Ogasawara M."/>
            <person name="Sasakura Y."/>
            <person name="Shoguchi E."/>
            <person name="Ueno K."/>
            <person name="Yamada L."/>
            <person name="Matsumoto J."/>
            <person name="Wasserscheid J."/>
            <person name="Dewar K."/>
            <person name="Wiley G.B."/>
            <person name="Macmil S.L."/>
            <person name="Roe B.A."/>
            <person name="Zeller R.W."/>
            <person name="Hastings K.E."/>
            <person name="Lemaire P."/>
            <person name="Lindquist E."/>
            <person name="Endo T."/>
            <person name="Hotta K."/>
            <person name="Inaba K."/>
        </authorList>
    </citation>
    <scope>NUCLEOTIDE SEQUENCE [LARGE SCALE GENOMIC DNA]</scope>
    <source>
        <strain evidence="12">wild type</strain>
    </source>
</reference>
<keyword evidence="13" id="KW-1185">Reference proteome</keyword>
<dbReference type="GO" id="GO:0034388">
    <property type="term" value="C:Pwp2p-containing subcomplex of 90S preribosome"/>
    <property type="evidence" value="ECO:0000318"/>
    <property type="project" value="GO_Central"/>
</dbReference>
<comment type="similarity">
    <text evidence="2">Belongs to the WD repeat PWP2 family.</text>
</comment>
<dbReference type="PANTHER" id="PTHR19858">
    <property type="entry name" value="WD40 REPEAT PROTEIN"/>
    <property type="match status" value="1"/>
</dbReference>
<dbReference type="OMA" id="VACEYIN"/>
<dbReference type="PROSITE" id="PS50294">
    <property type="entry name" value="WD_REPEATS_REGION"/>
    <property type="match status" value="3"/>
</dbReference>
<dbReference type="InterPro" id="IPR011047">
    <property type="entry name" value="Quinoprotein_ADH-like_sf"/>
</dbReference>
<dbReference type="EMBL" id="EAAA01001150">
    <property type="status" value="NOT_ANNOTATED_CDS"/>
    <property type="molecule type" value="Genomic_DNA"/>
</dbReference>
<gene>
    <name evidence="12" type="primary">LOC100183259</name>
</gene>
<feature type="region of interest" description="Disordered" evidence="11">
    <location>
        <begin position="228"/>
        <end position="247"/>
    </location>
</feature>
<reference evidence="12" key="3">
    <citation type="submission" date="2025-08" db="UniProtKB">
        <authorList>
            <consortium name="Ensembl"/>
        </authorList>
    </citation>
    <scope>IDENTIFICATION</scope>
</reference>
<dbReference type="EMBL" id="EAAA01001149">
    <property type="status" value="NOT_ANNOTATED_CDS"/>
    <property type="molecule type" value="Genomic_DNA"/>
</dbReference>
<reference evidence="12" key="4">
    <citation type="submission" date="2025-09" db="UniProtKB">
        <authorList>
            <consortium name="Ensembl"/>
        </authorList>
    </citation>
    <scope>IDENTIFICATION</scope>
</reference>
<sequence length="721" mass="80481">MKFNYKFSNLVGTVYRTGNISFLKDGDTVISPVGNRVSLFDLKNNKSETLPITTKYNIVTVAVAPNGCTAILVDEVKEGEATLISLISKSVLHRHHFRKPIKCIKYSPDGRKFAVTKDNLVLVYHAPGMSRELNPFQLQRTFYGAYGETTCIDWTTDSRAFAVGGSDMNTRVYAAMKCDNLVVYSLGAHKDEIIGCFFEANSLDIYTVSRDGTLNVWESNTELKDLKTPNIEKETKEEDSDVTNSDEEQIEEKKSKILYKRIAKYFFNKEGEFNSVTSTAYHTKTHVLVTGLATGAFHIHELPDFNLIHSLSISEHRITAAAFNNTGDWLALASSALGQLLVWEWQSESYILKQQGHYSGMTCLDYSPDGRYIVTGGEDGKVKVWNTSNGFCFVTFSEHKSNVTGVCFTSSGHVIISSSLDGTVRAFDLHRYRNFRTFTSPRPTQFVCLSVDGSGELVAAGSRDTFEVFVWSIRTGRLLDILAAHEAPVSSLAFSPTESILASGSWDHSVIVWRIGDEKGARESFDVCHDVMAITFRSDGKELAVSTLNAEITFWDVKTVTQTGSVDCRFDIGSGRSELDRVTAKTNSFGKSFDTLCYTADGSAIIAGGRTKNVCVYHVNNKLLMKKFEISSNYSFDAMEEFLDKRKMTEFGPSAMIDTVEETTIKLPGVRSGDMCARAFKPEVRVFDAKFSPTGKYLLIICLKKHIKVFSIIFYTYYSPY</sequence>
<name>F6VRH3_CIOIN</name>
<evidence type="ECO:0000256" key="1">
    <source>
        <dbReference type="ARBA" id="ARBA00004604"/>
    </source>
</evidence>
<dbReference type="PROSITE" id="PS50082">
    <property type="entry name" value="WD_REPEATS_2"/>
    <property type="match status" value="4"/>
</dbReference>
<dbReference type="SUPFAM" id="SSF50998">
    <property type="entry name" value="Quinoprotein alcohol dehydrogenase-like"/>
    <property type="match status" value="1"/>
</dbReference>
<dbReference type="Gene3D" id="2.130.10.10">
    <property type="entry name" value="YVTN repeat-like/Quinoprotein amine dehydrogenase"/>
    <property type="match status" value="4"/>
</dbReference>
<reference evidence="13" key="1">
    <citation type="journal article" date="2002" name="Science">
        <title>The draft genome of Ciona intestinalis: insights into chordate and vertebrate origins.</title>
        <authorList>
            <person name="Dehal P."/>
            <person name="Satou Y."/>
            <person name="Campbell R.K."/>
            <person name="Chapman J."/>
            <person name="Degnan B."/>
            <person name="De Tomaso A."/>
            <person name="Davidson B."/>
            <person name="Di Gregorio A."/>
            <person name="Gelpke M."/>
            <person name="Goodstein D.M."/>
            <person name="Harafuji N."/>
            <person name="Hastings K.E."/>
            <person name="Ho I."/>
            <person name="Hotta K."/>
            <person name="Huang W."/>
            <person name="Kawashima T."/>
            <person name="Lemaire P."/>
            <person name="Martinez D."/>
            <person name="Meinertzhagen I.A."/>
            <person name="Necula S."/>
            <person name="Nonaka M."/>
            <person name="Putnam N."/>
            <person name="Rash S."/>
            <person name="Saiga H."/>
            <person name="Satake M."/>
            <person name="Terry A."/>
            <person name="Yamada L."/>
            <person name="Wang H.G."/>
            <person name="Awazu S."/>
            <person name="Azumi K."/>
            <person name="Boore J."/>
            <person name="Branno M."/>
            <person name="Chin-Bow S."/>
            <person name="DeSantis R."/>
            <person name="Doyle S."/>
            <person name="Francino P."/>
            <person name="Keys D.N."/>
            <person name="Haga S."/>
            <person name="Hayashi H."/>
            <person name="Hino K."/>
            <person name="Imai K.S."/>
            <person name="Inaba K."/>
            <person name="Kano S."/>
            <person name="Kobayashi K."/>
            <person name="Kobayashi M."/>
            <person name="Lee B.I."/>
            <person name="Makabe K.W."/>
            <person name="Manohar C."/>
            <person name="Matassi G."/>
            <person name="Medina M."/>
            <person name="Mochizuki Y."/>
            <person name="Mount S."/>
            <person name="Morishita T."/>
            <person name="Miura S."/>
            <person name="Nakayama A."/>
            <person name="Nishizaka S."/>
            <person name="Nomoto H."/>
            <person name="Ohta F."/>
            <person name="Oishi K."/>
            <person name="Rigoutsos I."/>
            <person name="Sano M."/>
            <person name="Sasaki A."/>
            <person name="Sasakura Y."/>
            <person name="Shoguchi E."/>
            <person name="Shin-i T."/>
            <person name="Spagnuolo A."/>
            <person name="Stainier D."/>
            <person name="Suzuki M.M."/>
            <person name="Tassy O."/>
            <person name="Takatori N."/>
            <person name="Tokuoka M."/>
            <person name="Yagi K."/>
            <person name="Yoshizaki F."/>
            <person name="Wada S."/>
            <person name="Zhang C."/>
            <person name="Hyatt P.D."/>
            <person name="Larimer F."/>
            <person name="Detter C."/>
            <person name="Doggett N."/>
            <person name="Glavina T."/>
            <person name="Hawkins T."/>
            <person name="Richardson P."/>
            <person name="Lucas S."/>
            <person name="Kohara Y."/>
            <person name="Levine M."/>
            <person name="Satoh N."/>
            <person name="Rokhsar D.S."/>
        </authorList>
    </citation>
    <scope>NUCLEOTIDE SEQUENCE [LARGE SCALE GENOMIC DNA]</scope>
</reference>
<dbReference type="GeneTree" id="ENSGT00550000074981"/>
<keyword evidence="4 10" id="KW-0853">WD repeat</keyword>
<dbReference type="InterPro" id="IPR001680">
    <property type="entry name" value="WD40_rpt"/>
</dbReference>
<feature type="repeat" description="WD" evidence="10">
    <location>
        <begin position="354"/>
        <end position="395"/>
    </location>
</feature>
<dbReference type="FunFam" id="2.130.10.10:FF:000265">
    <property type="entry name" value="periodic tryptophan protein 2 homolog"/>
    <property type="match status" value="1"/>
</dbReference>
<dbReference type="InParanoid" id="F6VRH3"/>
<dbReference type="SMART" id="SM00320">
    <property type="entry name" value="WD40"/>
    <property type="match status" value="11"/>
</dbReference>
<evidence type="ECO:0000313" key="13">
    <source>
        <dbReference type="Proteomes" id="UP000008144"/>
    </source>
</evidence>
<evidence type="ECO:0000313" key="12">
    <source>
        <dbReference type="Ensembl" id="ENSCINP00000000681.3"/>
    </source>
</evidence>
<evidence type="ECO:0000256" key="4">
    <source>
        <dbReference type="ARBA" id="ARBA00022574"/>
    </source>
</evidence>
<dbReference type="Proteomes" id="UP000008144">
    <property type="component" value="Chromosome 14"/>
</dbReference>
<keyword evidence="3" id="KW-0597">Phosphoprotein</keyword>
<comment type="function">
    <text evidence="7">Part of the small subunit (SSU) processome, first precursor of the small eukaryotic ribosomal subunit. During the assembly of the SSU processome in the nucleolus, many ribosome biogenesis factors, an RNA chaperone and ribosomal proteins associate with the nascent pre-rRNA and work in concert to generate RNA folding, modifications, rearrangements and cleavage as well as targeted degradation of pre-ribosomal RNA by the RNA exosome.</text>
</comment>
<evidence type="ECO:0000256" key="6">
    <source>
        <dbReference type="ARBA" id="ARBA00023242"/>
    </source>
</evidence>
<evidence type="ECO:0000256" key="5">
    <source>
        <dbReference type="ARBA" id="ARBA00022737"/>
    </source>
</evidence>
<feature type="compositionally biased region" description="Acidic residues" evidence="11">
    <location>
        <begin position="237"/>
        <end position="247"/>
    </location>
</feature>
<evidence type="ECO:0000256" key="10">
    <source>
        <dbReference type="PROSITE-ProRule" id="PRU00221"/>
    </source>
</evidence>
<keyword evidence="5" id="KW-0677">Repeat</keyword>
<comment type="subcellular location">
    <subcellularLocation>
        <location evidence="1">Nucleus</location>
        <location evidence="1">Nucleolus</location>
    </subcellularLocation>
</comment>
<evidence type="ECO:0000256" key="3">
    <source>
        <dbReference type="ARBA" id="ARBA00022553"/>
    </source>
</evidence>
<dbReference type="FunCoup" id="F6VRH3">
    <property type="interactions" value="194"/>
</dbReference>
<dbReference type="Ensembl" id="ENSCINT00000000681.3">
    <property type="protein sequence ID" value="ENSCINP00000000681.3"/>
    <property type="gene ID" value="ENSCING00000000362.3"/>
</dbReference>
<accession>F6VRH3</accession>
<dbReference type="FunFam" id="2.130.10.10:FF:000216">
    <property type="entry name" value="Periodic tryptophan protein 2 homolog"/>
    <property type="match status" value="1"/>
</dbReference>